<feature type="domain" description="NAC" evidence="5">
    <location>
        <begin position="13"/>
        <end position="155"/>
    </location>
</feature>
<reference evidence="7" key="2">
    <citation type="submission" date="2025-08" db="UniProtKB">
        <authorList>
            <consortium name="RefSeq"/>
        </authorList>
    </citation>
    <scope>IDENTIFICATION</scope>
</reference>
<dbReference type="KEGG" id="tcc:18597871"/>
<reference evidence="6" key="1">
    <citation type="journal article" date="1997" name="Nucleic Acids Res.">
        <title>tRNAscan-SE: a program for improved detection of transfer RNA genes in genomic sequence.</title>
        <authorList>
            <person name="Lowe T.M."/>
            <person name="Eddy S.R."/>
        </authorList>
    </citation>
    <scope>NUCLEOTIDE SEQUENCE [LARGE SCALE GENOMIC DNA]</scope>
    <source>
        <strain evidence="6">r\B97-61/B2</strain>
    </source>
</reference>
<keyword evidence="2" id="KW-0238">DNA-binding</keyword>
<keyword evidence="1" id="KW-0805">Transcription regulation</keyword>
<organism evidence="6 7">
    <name type="scientific">Theobroma cacao</name>
    <name type="common">Cacao</name>
    <name type="synonym">Cocoa</name>
    <dbReference type="NCBI Taxonomy" id="3641"/>
    <lineage>
        <taxon>Eukaryota</taxon>
        <taxon>Viridiplantae</taxon>
        <taxon>Streptophyta</taxon>
        <taxon>Embryophyta</taxon>
        <taxon>Tracheophyta</taxon>
        <taxon>Spermatophyta</taxon>
        <taxon>Magnoliopsida</taxon>
        <taxon>eudicotyledons</taxon>
        <taxon>Gunneridae</taxon>
        <taxon>Pentapetalae</taxon>
        <taxon>rosids</taxon>
        <taxon>malvids</taxon>
        <taxon>Malvales</taxon>
        <taxon>Malvaceae</taxon>
        <taxon>Byttnerioideae</taxon>
        <taxon>Theobroma</taxon>
    </lineage>
</organism>
<accession>A0AB32WAW8</accession>
<dbReference type="PANTHER" id="PTHR31719">
    <property type="entry name" value="NAC TRANSCRIPTION FACTOR 56"/>
    <property type="match status" value="1"/>
</dbReference>
<keyword evidence="4" id="KW-0539">Nucleus</keyword>
<evidence type="ECO:0000256" key="3">
    <source>
        <dbReference type="ARBA" id="ARBA00023163"/>
    </source>
</evidence>
<dbReference type="PANTHER" id="PTHR31719:SF164">
    <property type="entry name" value="NAC DOMAIN-CONTAINING PROTEIN"/>
    <property type="match status" value="1"/>
</dbReference>
<sequence length="229" mass="26088">MAFDQVMSTTMKFPMGYRFVPTEEELVLGYLLKKVKGETLPSQAVIDCEIYGDDKEPWKIFNQTSTDKFYVFTKLKKKNGRGRRIDRTAGYGTWKAQNTYLVMDSKNNHVGFNKLFVFEVKGSDSNNAINGHWLMHEFSLLNDKSDFVLCEIRNKNATGVIQTEKEDCEKGSIVEELESCEDGILTVEELEDMMIGAEESFQSEKEDCSKGSTVIKLASCEVWMDTRGT</sequence>
<evidence type="ECO:0000313" key="7">
    <source>
        <dbReference type="RefSeq" id="XP_017976373.1"/>
    </source>
</evidence>
<name>A0AB32WAW8_THECC</name>
<dbReference type="GO" id="GO:0006355">
    <property type="term" value="P:regulation of DNA-templated transcription"/>
    <property type="evidence" value="ECO:0007669"/>
    <property type="project" value="InterPro"/>
</dbReference>
<dbReference type="GO" id="GO:0003677">
    <property type="term" value="F:DNA binding"/>
    <property type="evidence" value="ECO:0007669"/>
    <property type="project" value="UniProtKB-KW"/>
</dbReference>
<dbReference type="PROSITE" id="PS51005">
    <property type="entry name" value="NAC"/>
    <property type="match status" value="1"/>
</dbReference>
<dbReference type="SUPFAM" id="SSF101941">
    <property type="entry name" value="NAC domain"/>
    <property type="match status" value="1"/>
</dbReference>
<evidence type="ECO:0000313" key="6">
    <source>
        <dbReference type="Proteomes" id="UP000694886"/>
    </source>
</evidence>
<evidence type="ECO:0000256" key="2">
    <source>
        <dbReference type="ARBA" id="ARBA00023125"/>
    </source>
</evidence>
<protein>
    <submittedName>
        <fullName evidence="7">NAC domain-containing protein 19</fullName>
    </submittedName>
</protein>
<gene>
    <name evidence="7" type="primary">LOC18597871</name>
</gene>
<dbReference type="Gramene" id="Tc05v2_t004500.1">
    <property type="protein sequence ID" value="Tc05v2_p004500.1"/>
    <property type="gene ID" value="Tc05v2_g004500"/>
</dbReference>
<dbReference type="RefSeq" id="XP_017976373.1">
    <property type="nucleotide sequence ID" value="XM_018120884.1"/>
</dbReference>
<proteinExistence type="predicted"/>
<dbReference type="AlphaFoldDB" id="A0AB32WAW8"/>
<dbReference type="Proteomes" id="UP000694886">
    <property type="component" value="Chromosome 5"/>
</dbReference>
<evidence type="ECO:0000256" key="4">
    <source>
        <dbReference type="ARBA" id="ARBA00023242"/>
    </source>
</evidence>
<dbReference type="Pfam" id="PF02365">
    <property type="entry name" value="NAM"/>
    <property type="match status" value="1"/>
</dbReference>
<evidence type="ECO:0000259" key="5">
    <source>
        <dbReference type="PROSITE" id="PS51005"/>
    </source>
</evidence>
<dbReference type="Gene3D" id="2.170.150.80">
    <property type="entry name" value="NAC domain"/>
    <property type="match status" value="1"/>
</dbReference>
<dbReference type="GeneID" id="18597871"/>
<keyword evidence="3" id="KW-0804">Transcription</keyword>
<dbReference type="InterPro" id="IPR003441">
    <property type="entry name" value="NAC-dom"/>
</dbReference>
<dbReference type="InterPro" id="IPR036093">
    <property type="entry name" value="NAC_dom_sf"/>
</dbReference>
<evidence type="ECO:0000256" key="1">
    <source>
        <dbReference type="ARBA" id="ARBA00023015"/>
    </source>
</evidence>